<sequence length="93" mass="10303">MMHDWTFVTLLVEWLKGVVTITLKNSSSNEVFLVAEGLADLKVPKREDWGESVSVNEVDGPRVLDNGNSYIGIEIQSGDKIEIEAKSISLPEN</sequence>
<protein>
    <submittedName>
        <fullName evidence="1">Uncharacterized protein</fullName>
    </submittedName>
</protein>
<dbReference type="EMBL" id="CP157743">
    <property type="protein sequence ID" value="XBS18814.1"/>
    <property type="molecule type" value="Genomic_DNA"/>
</dbReference>
<evidence type="ECO:0000313" key="1">
    <source>
        <dbReference type="EMBL" id="XBS18814.1"/>
    </source>
</evidence>
<dbReference type="AlphaFoldDB" id="A0AAU7NPD3"/>
<name>A0AAU7NPD3_9GAMM</name>
<reference evidence="1 2" key="1">
    <citation type="journal article" date="2024" name="Microbiology">
        <title>Methylomarinum rosea sp. nov., a novel halophilic methanotrophic bacterium from the hypersaline Lake Elton.</title>
        <authorList>
            <person name="Suleimanov R.Z."/>
            <person name="Oshkin I.Y."/>
            <person name="Danilova O.V."/>
            <person name="Suzina N.E."/>
            <person name="Dedysh S.N."/>
        </authorList>
    </citation>
    <scope>NUCLEOTIDE SEQUENCE [LARGE SCALE GENOMIC DNA]</scope>
    <source>
        <strain evidence="1 2">Ch1-1</strain>
    </source>
</reference>
<evidence type="ECO:0000313" key="2">
    <source>
        <dbReference type="Proteomes" id="UP001225378"/>
    </source>
</evidence>
<dbReference type="KEGG" id="mech:Q9L42_010540"/>
<accession>A0AAU7NPD3</accession>
<keyword evidence="2" id="KW-1185">Reference proteome</keyword>
<gene>
    <name evidence="1" type="ORF">Q9L42_010540</name>
</gene>
<organism evidence="1 2">
    <name type="scientific">Methylomarinum roseum</name>
    <dbReference type="NCBI Taxonomy" id="3067653"/>
    <lineage>
        <taxon>Bacteria</taxon>
        <taxon>Pseudomonadati</taxon>
        <taxon>Pseudomonadota</taxon>
        <taxon>Gammaproteobacteria</taxon>
        <taxon>Methylococcales</taxon>
        <taxon>Methylococcaceae</taxon>
        <taxon>Methylomarinum</taxon>
    </lineage>
</organism>
<dbReference type="RefSeq" id="WP_349431032.1">
    <property type="nucleotide sequence ID" value="NZ_CP157743.1"/>
</dbReference>
<dbReference type="Proteomes" id="UP001225378">
    <property type="component" value="Chromosome"/>
</dbReference>
<proteinExistence type="predicted"/>